<proteinExistence type="predicted"/>
<protein>
    <recommendedName>
        <fullName evidence="6">Reticulon-like protein</fullName>
    </recommendedName>
</protein>
<comment type="subcellular location">
    <subcellularLocation>
        <location evidence="1 6">Endoplasmic reticulum membrane</location>
        <topology evidence="1 6">Multi-pass membrane protein</topology>
    </subcellularLocation>
</comment>
<dbReference type="STRING" id="1531966.A0A0A1SYM2"/>
<feature type="region of interest" description="Disordered" evidence="7">
    <location>
        <begin position="282"/>
        <end position="336"/>
    </location>
</feature>
<evidence type="ECO:0000256" key="7">
    <source>
        <dbReference type="SAM" id="MobiDB-lite"/>
    </source>
</evidence>
<keyword evidence="4 6" id="KW-1133">Transmembrane helix</keyword>
<dbReference type="Proteomes" id="UP000039046">
    <property type="component" value="Unassembled WGS sequence"/>
</dbReference>
<evidence type="ECO:0000256" key="6">
    <source>
        <dbReference type="RuleBase" id="RU363132"/>
    </source>
</evidence>
<name>A0A0A1SYM2_9HYPO</name>
<feature type="transmembrane region" description="Helical" evidence="6">
    <location>
        <begin position="205"/>
        <end position="223"/>
    </location>
</feature>
<sequence>MSDFADSPVAVNGDAAAHDIKTNASAAYDSIANGPVATKAKEQQEKASAELSDLAASRQTPATPAATGQPLTHYHSFFSELLSWKNPRATGIAYASIVSLIIAARYLDVIRWAFKLSWISLAVTVAAEAAGKLVLNKGLASQLRPRRYYTVSRETLDNLIGDVHELVNFFVIEAQRILFAENIFASAAACAAAFFSYFLVKLVPYWGLAIIATTIAFFVPLVYTTNQELIDAHIKNASDAINAQTAQVRELAQKQADQITTMGKQYAGDYSEKVQEMLRGRNAPAPAAAPATSTPTAKPTVKEVVPVLPTAPTEEPVVEKIPEMPTAPEEEPLIAA</sequence>
<feature type="transmembrane region" description="Helical" evidence="6">
    <location>
        <begin position="89"/>
        <end position="107"/>
    </location>
</feature>
<evidence type="ECO:0000313" key="10">
    <source>
        <dbReference type="Proteomes" id="UP000039046"/>
    </source>
</evidence>
<accession>A0A0A1SYM2</accession>
<evidence type="ECO:0000256" key="5">
    <source>
        <dbReference type="ARBA" id="ARBA00023136"/>
    </source>
</evidence>
<reference evidence="9 10" key="1">
    <citation type="journal article" date="2015" name="Genome Announc.">
        <title>Draft Genome Sequence and Gene Annotation of the Entomopathogenic Fungus Verticillium hemipterigenum.</title>
        <authorList>
            <person name="Horn F."/>
            <person name="Habel A."/>
            <person name="Scharf D.H."/>
            <person name="Dworschak J."/>
            <person name="Brakhage A.A."/>
            <person name="Guthke R."/>
            <person name="Hertweck C."/>
            <person name="Linde J."/>
        </authorList>
    </citation>
    <scope>NUCLEOTIDE SEQUENCE [LARGE SCALE GENOMIC DNA]</scope>
</reference>
<dbReference type="InterPro" id="IPR003388">
    <property type="entry name" value="Reticulon"/>
</dbReference>
<gene>
    <name evidence="9" type="ORF">VHEMI03483</name>
</gene>
<evidence type="ECO:0000256" key="2">
    <source>
        <dbReference type="ARBA" id="ARBA00022692"/>
    </source>
</evidence>
<keyword evidence="3 6" id="KW-0256">Endoplasmic reticulum</keyword>
<evidence type="ECO:0000313" key="9">
    <source>
        <dbReference type="EMBL" id="CEJ84469.1"/>
    </source>
</evidence>
<evidence type="ECO:0000256" key="3">
    <source>
        <dbReference type="ARBA" id="ARBA00022824"/>
    </source>
</evidence>
<keyword evidence="5 6" id="KW-0472">Membrane</keyword>
<dbReference type="HOGENOM" id="CLU_046578_1_0_1"/>
<feature type="transmembrane region" description="Helical" evidence="6">
    <location>
        <begin position="178"/>
        <end position="199"/>
    </location>
</feature>
<feature type="region of interest" description="Disordered" evidence="7">
    <location>
        <begin position="47"/>
        <end position="68"/>
    </location>
</feature>
<evidence type="ECO:0000256" key="4">
    <source>
        <dbReference type="ARBA" id="ARBA00022989"/>
    </source>
</evidence>
<dbReference type="Pfam" id="PF02453">
    <property type="entry name" value="Reticulon"/>
    <property type="match status" value="1"/>
</dbReference>
<organism evidence="9 10">
    <name type="scientific">[Torrubiella] hemipterigena</name>
    <dbReference type="NCBI Taxonomy" id="1531966"/>
    <lineage>
        <taxon>Eukaryota</taxon>
        <taxon>Fungi</taxon>
        <taxon>Dikarya</taxon>
        <taxon>Ascomycota</taxon>
        <taxon>Pezizomycotina</taxon>
        <taxon>Sordariomycetes</taxon>
        <taxon>Hypocreomycetidae</taxon>
        <taxon>Hypocreales</taxon>
        <taxon>Clavicipitaceae</taxon>
        <taxon>Clavicipitaceae incertae sedis</taxon>
        <taxon>'Torrubiella' clade</taxon>
    </lineage>
</organism>
<evidence type="ECO:0000256" key="1">
    <source>
        <dbReference type="ARBA" id="ARBA00004477"/>
    </source>
</evidence>
<keyword evidence="2 6" id="KW-0812">Transmembrane</keyword>
<evidence type="ECO:0000259" key="8">
    <source>
        <dbReference type="PROSITE" id="PS50845"/>
    </source>
</evidence>
<dbReference type="PROSITE" id="PS50845">
    <property type="entry name" value="RETICULON"/>
    <property type="match status" value="1"/>
</dbReference>
<dbReference type="EMBL" id="CDHN01000002">
    <property type="protein sequence ID" value="CEJ84469.1"/>
    <property type="molecule type" value="Genomic_DNA"/>
</dbReference>
<feature type="compositionally biased region" description="Low complexity" evidence="7">
    <location>
        <begin position="283"/>
        <end position="299"/>
    </location>
</feature>
<dbReference type="AlphaFoldDB" id="A0A0A1SYM2"/>
<feature type="domain" description="Reticulon" evidence="8">
    <location>
        <begin position="78"/>
        <end position="275"/>
    </location>
</feature>
<keyword evidence="10" id="KW-1185">Reference proteome</keyword>
<dbReference type="GO" id="GO:0005789">
    <property type="term" value="C:endoplasmic reticulum membrane"/>
    <property type="evidence" value="ECO:0007669"/>
    <property type="project" value="UniProtKB-SubCell"/>
</dbReference>